<evidence type="ECO:0000313" key="4">
    <source>
        <dbReference type="Proteomes" id="UP000613177"/>
    </source>
</evidence>
<comment type="caution">
    <text evidence="3">The sequence shown here is derived from an EMBL/GenBank/DDBJ whole genome shotgun (WGS) entry which is preliminary data.</text>
</comment>
<evidence type="ECO:0000256" key="2">
    <source>
        <dbReference type="SAM" id="Phobius"/>
    </source>
</evidence>
<evidence type="ECO:0000313" key="3">
    <source>
        <dbReference type="EMBL" id="KAG2236349.1"/>
    </source>
</evidence>
<keyword evidence="4" id="KW-1185">Reference proteome</keyword>
<feature type="transmembrane region" description="Helical" evidence="2">
    <location>
        <begin position="20"/>
        <end position="37"/>
    </location>
</feature>
<sequence>MSDGLSKRSLPDDIDLPATIVLYVILIILGVGMCFCLRRANRLIPNRFSFPLVDRAEERQRGQYDVGVEEEGLLSDYSDMEDEQENNNSSVNTK</sequence>
<name>A0A8H7W2P8_9FUNG</name>
<keyword evidence="2" id="KW-0812">Transmembrane</keyword>
<dbReference type="AlphaFoldDB" id="A0A8H7W2P8"/>
<keyword evidence="2" id="KW-0472">Membrane</keyword>
<protein>
    <submittedName>
        <fullName evidence="3">Uncharacterized protein</fullName>
    </submittedName>
</protein>
<dbReference type="Proteomes" id="UP000613177">
    <property type="component" value="Unassembled WGS sequence"/>
</dbReference>
<proteinExistence type="predicted"/>
<evidence type="ECO:0000256" key="1">
    <source>
        <dbReference type="SAM" id="MobiDB-lite"/>
    </source>
</evidence>
<dbReference type="EMBL" id="JAEPRE010000018">
    <property type="protein sequence ID" value="KAG2236349.1"/>
    <property type="molecule type" value="Genomic_DNA"/>
</dbReference>
<gene>
    <name evidence="3" type="ORF">INT48_008331</name>
</gene>
<organism evidence="3 4">
    <name type="scientific">Thamnidium elegans</name>
    <dbReference type="NCBI Taxonomy" id="101142"/>
    <lineage>
        <taxon>Eukaryota</taxon>
        <taxon>Fungi</taxon>
        <taxon>Fungi incertae sedis</taxon>
        <taxon>Mucoromycota</taxon>
        <taxon>Mucoromycotina</taxon>
        <taxon>Mucoromycetes</taxon>
        <taxon>Mucorales</taxon>
        <taxon>Mucorineae</taxon>
        <taxon>Mucoraceae</taxon>
        <taxon>Thamnidium</taxon>
    </lineage>
</organism>
<keyword evidence="2" id="KW-1133">Transmembrane helix</keyword>
<feature type="compositionally biased region" description="Acidic residues" evidence="1">
    <location>
        <begin position="67"/>
        <end position="85"/>
    </location>
</feature>
<feature type="region of interest" description="Disordered" evidence="1">
    <location>
        <begin position="61"/>
        <end position="94"/>
    </location>
</feature>
<reference evidence="3" key="1">
    <citation type="submission" date="2021-01" db="EMBL/GenBank/DDBJ databases">
        <title>Metabolic potential, ecology and presence of endohyphal bacteria is reflected in genomic diversity of Mucoromycotina.</title>
        <authorList>
            <person name="Muszewska A."/>
            <person name="Okrasinska A."/>
            <person name="Steczkiewicz K."/>
            <person name="Drgas O."/>
            <person name="Orlowska M."/>
            <person name="Perlinska-Lenart U."/>
            <person name="Aleksandrzak-Piekarczyk T."/>
            <person name="Szatraj K."/>
            <person name="Zielenkiewicz U."/>
            <person name="Pilsyk S."/>
            <person name="Malc E."/>
            <person name="Mieczkowski P."/>
            <person name="Kruszewska J.S."/>
            <person name="Biernat P."/>
            <person name="Pawlowska J."/>
        </authorList>
    </citation>
    <scope>NUCLEOTIDE SEQUENCE</scope>
    <source>
        <strain evidence="3">WA0000018081</strain>
    </source>
</reference>
<accession>A0A8H7W2P8</accession>